<feature type="transmembrane region" description="Helical" evidence="2">
    <location>
        <begin position="29"/>
        <end position="46"/>
    </location>
</feature>
<protein>
    <recommendedName>
        <fullName evidence="3">Protein-glutamine gamma-glutamyltransferase-like C-terminal domain-containing protein</fullName>
    </recommendedName>
</protein>
<keyword evidence="2" id="KW-0812">Transmembrane</keyword>
<organism evidence="4 5">
    <name type="scientific">Deinococcus koreensis</name>
    <dbReference type="NCBI Taxonomy" id="2054903"/>
    <lineage>
        <taxon>Bacteria</taxon>
        <taxon>Thermotogati</taxon>
        <taxon>Deinococcota</taxon>
        <taxon>Deinococci</taxon>
        <taxon>Deinococcales</taxon>
        <taxon>Deinococcaceae</taxon>
        <taxon>Deinococcus</taxon>
    </lineage>
</organism>
<keyword evidence="2" id="KW-0472">Membrane</keyword>
<feature type="compositionally biased region" description="Pro residues" evidence="1">
    <location>
        <begin position="164"/>
        <end position="188"/>
    </location>
</feature>
<dbReference type="RefSeq" id="WP_103309801.1">
    <property type="nucleotide sequence ID" value="NZ_PPPD01000001.1"/>
</dbReference>
<feature type="compositionally biased region" description="Basic and acidic residues" evidence="1">
    <location>
        <begin position="441"/>
        <end position="457"/>
    </location>
</feature>
<dbReference type="InterPro" id="IPR025403">
    <property type="entry name" value="TgpA-like_C"/>
</dbReference>
<dbReference type="AlphaFoldDB" id="A0A2K3UUW6"/>
<feature type="compositionally biased region" description="Pro residues" evidence="1">
    <location>
        <begin position="458"/>
        <end position="472"/>
    </location>
</feature>
<evidence type="ECO:0000313" key="5">
    <source>
        <dbReference type="Proteomes" id="UP000236379"/>
    </source>
</evidence>
<dbReference type="Proteomes" id="UP000236379">
    <property type="component" value="Unassembled WGS sequence"/>
</dbReference>
<dbReference type="OrthoDB" id="65740at2"/>
<feature type="transmembrane region" description="Helical" evidence="2">
    <location>
        <begin position="85"/>
        <end position="109"/>
    </location>
</feature>
<sequence>MPLWQVGALCALYALGVRAAEWAAGRLLLSLLVVSLGFFVALPGTLEAGPGPLLRAALALVLQMLLAVAMHLGAQSTENGGRAGLLVPLGLGLLAPQPLLLLALAGGALARPGADDRPVAWRVAPGGAAWRWGLAALALTLSALLLPRQPSLWAGWFGPAAPSAPRPSVPAPPPPPLPPPAAPTPPDSPLLEAVRGSPEIRLPFQLGGQVAALPLELFLLVGLALVAALGYLQWRLWARTGHRPTLVERLMVLGLLLTGLAWLAASLLLSGSGAGGGQQVATSAPPPPGNALRELLNRVTSERIIDVGPLFTVLLILSLLLLVGMVILALRLGQALRPAAAPDAEVPAGPERAAEPLHRVRRAWQQAEAALRATGQGRAESETPAGYAARLGRQFPALAGPLQVLSAAYGPVRYGGRITDDEADVAEAALADLRSQATDLHSADLHSAELHSADRTTPDPPDPPSPSPKGHP</sequence>
<feature type="region of interest" description="Disordered" evidence="1">
    <location>
        <begin position="440"/>
        <end position="472"/>
    </location>
</feature>
<feature type="transmembrane region" description="Helical" evidence="2">
    <location>
        <begin position="53"/>
        <end position="73"/>
    </location>
</feature>
<evidence type="ECO:0000313" key="4">
    <source>
        <dbReference type="EMBL" id="PNY80319.1"/>
    </source>
</evidence>
<keyword evidence="2" id="KW-1133">Transmembrane helix</keyword>
<keyword evidence="5" id="KW-1185">Reference proteome</keyword>
<feature type="region of interest" description="Disordered" evidence="1">
    <location>
        <begin position="164"/>
        <end position="192"/>
    </location>
</feature>
<evidence type="ECO:0000259" key="3">
    <source>
        <dbReference type="Pfam" id="PF13559"/>
    </source>
</evidence>
<dbReference type="EMBL" id="PPPD01000001">
    <property type="protein sequence ID" value="PNY80319.1"/>
    <property type="molecule type" value="Genomic_DNA"/>
</dbReference>
<proteinExistence type="predicted"/>
<evidence type="ECO:0000256" key="2">
    <source>
        <dbReference type="SAM" id="Phobius"/>
    </source>
</evidence>
<dbReference type="Pfam" id="PF13559">
    <property type="entry name" value="DUF4129"/>
    <property type="match status" value="1"/>
</dbReference>
<gene>
    <name evidence="4" type="ORF">CVO96_02105</name>
</gene>
<feature type="transmembrane region" description="Helical" evidence="2">
    <location>
        <begin position="217"/>
        <end position="238"/>
    </location>
</feature>
<reference evidence="4 5" key="1">
    <citation type="submission" date="2018-01" db="EMBL/GenBank/DDBJ databases">
        <title>Deinococcus koreensis sp. nov., a radiation-resistant bacterium isolated from river water.</title>
        <authorList>
            <person name="Choi A."/>
        </authorList>
    </citation>
    <scope>NUCLEOTIDE SEQUENCE [LARGE SCALE GENOMIC DNA]</scope>
    <source>
        <strain evidence="4 5">SJW1-2</strain>
    </source>
</reference>
<comment type="caution">
    <text evidence="4">The sequence shown here is derived from an EMBL/GenBank/DDBJ whole genome shotgun (WGS) entry which is preliminary data.</text>
</comment>
<accession>A0A2K3UUW6</accession>
<name>A0A2K3UUW6_9DEIO</name>
<feature type="transmembrane region" description="Helical" evidence="2">
    <location>
        <begin position="310"/>
        <end position="330"/>
    </location>
</feature>
<evidence type="ECO:0000256" key="1">
    <source>
        <dbReference type="SAM" id="MobiDB-lite"/>
    </source>
</evidence>
<feature type="domain" description="Protein-glutamine gamma-glutamyltransferase-like C-terminal" evidence="3">
    <location>
        <begin position="363"/>
        <end position="430"/>
    </location>
</feature>
<feature type="transmembrane region" description="Helical" evidence="2">
    <location>
        <begin position="250"/>
        <end position="269"/>
    </location>
</feature>
<feature type="transmembrane region" description="Helical" evidence="2">
    <location>
        <begin position="129"/>
        <end position="146"/>
    </location>
</feature>